<dbReference type="Gene3D" id="1.20.1280.50">
    <property type="match status" value="1"/>
</dbReference>
<keyword evidence="3" id="KW-1185">Reference proteome</keyword>
<proteinExistence type="predicted"/>
<organism evidence="2 3">
    <name type="scientific">Cardamine amara subsp. amara</name>
    <dbReference type="NCBI Taxonomy" id="228776"/>
    <lineage>
        <taxon>Eukaryota</taxon>
        <taxon>Viridiplantae</taxon>
        <taxon>Streptophyta</taxon>
        <taxon>Embryophyta</taxon>
        <taxon>Tracheophyta</taxon>
        <taxon>Spermatophyta</taxon>
        <taxon>Magnoliopsida</taxon>
        <taxon>eudicotyledons</taxon>
        <taxon>Gunneridae</taxon>
        <taxon>Pentapetalae</taxon>
        <taxon>rosids</taxon>
        <taxon>malvids</taxon>
        <taxon>Brassicales</taxon>
        <taxon>Brassicaceae</taxon>
        <taxon>Cardamineae</taxon>
        <taxon>Cardamine</taxon>
    </lineage>
</organism>
<gene>
    <name evidence="2" type="ORF">V5N11_029429</name>
</gene>
<reference evidence="2 3" key="1">
    <citation type="submission" date="2024-04" db="EMBL/GenBank/DDBJ databases">
        <title>Genome assembly C_amara_ONT_v2.</title>
        <authorList>
            <person name="Yant L."/>
            <person name="Moore C."/>
            <person name="Slenker M."/>
        </authorList>
    </citation>
    <scope>NUCLEOTIDE SEQUENCE [LARGE SCALE GENOMIC DNA]</scope>
    <source>
        <tissue evidence="2">Leaf</tissue>
    </source>
</reference>
<dbReference type="NCBIfam" id="TIGR01640">
    <property type="entry name" value="F_box_assoc_1"/>
    <property type="match status" value="1"/>
</dbReference>
<sequence length="373" mass="42907">MRRSLRLYKKRKTDVVPLDLLIEILNRLPAKSVVRFLLVSKSWAEIIRSNGFCLTQPLRFLIALKTDTDYQKRRINFSFFSSSSLSSSSTTVSTSYLSRITIPSRLFSCHSYYVNGLINIGQIICNPCTGKYITLPKIVKTPTCNRPSLAMRFFGYDPVNNQYKVLCMFPNLEGQEETTPWSDFRVFTLGDKPKSWRLIDCGIPQSPYYSNGLCIDGFVHYIAHTGTRMSLMRFDLKSEKFDIFAKVSEHLRALWFKDNGSGTLINYHGKVAIAVQPLHHVSSIDLYVFEAGKQDFKERSFHNLPQLHLRMKGITHTGEIIFAPSYSRNEANVIRHDLKGASFEKIKFEVDANHQWFNESIYSMGYVESLMLL</sequence>
<comment type="caution">
    <text evidence="2">The sequence shown here is derived from an EMBL/GenBank/DDBJ whole genome shotgun (WGS) entry which is preliminary data.</text>
</comment>
<protein>
    <submittedName>
        <fullName evidence="2">F-box protein</fullName>
    </submittedName>
</protein>
<evidence type="ECO:0000313" key="3">
    <source>
        <dbReference type="Proteomes" id="UP001558713"/>
    </source>
</evidence>
<accession>A0ABD1C162</accession>
<dbReference type="InterPro" id="IPR017451">
    <property type="entry name" value="F-box-assoc_interact_dom"/>
</dbReference>
<dbReference type="AlphaFoldDB" id="A0ABD1C162"/>
<dbReference type="PANTHER" id="PTHR31111:SF132">
    <property type="entry name" value="F-BOX ASSOCIATED UBIQUITINATION EFFECTOR FAMILY PROTEIN-RELATED"/>
    <property type="match status" value="1"/>
</dbReference>
<evidence type="ECO:0000259" key="1">
    <source>
        <dbReference type="PROSITE" id="PS50181"/>
    </source>
</evidence>
<dbReference type="Pfam" id="PF00646">
    <property type="entry name" value="F-box"/>
    <property type="match status" value="1"/>
</dbReference>
<dbReference type="InterPro" id="IPR036047">
    <property type="entry name" value="F-box-like_dom_sf"/>
</dbReference>
<dbReference type="InterPro" id="IPR013187">
    <property type="entry name" value="F-box-assoc_dom_typ3"/>
</dbReference>
<dbReference type="SUPFAM" id="SSF81383">
    <property type="entry name" value="F-box domain"/>
    <property type="match status" value="1"/>
</dbReference>
<dbReference type="InterPro" id="IPR001810">
    <property type="entry name" value="F-box_dom"/>
</dbReference>
<dbReference type="PROSITE" id="PS50181">
    <property type="entry name" value="FBOX"/>
    <property type="match status" value="1"/>
</dbReference>
<feature type="domain" description="F-box" evidence="1">
    <location>
        <begin position="10"/>
        <end position="50"/>
    </location>
</feature>
<dbReference type="EMBL" id="JBANAX010000079">
    <property type="protein sequence ID" value="KAL1223193.1"/>
    <property type="molecule type" value="Genomic_DNA"/>
</dbReference>
<dbReference type="Pfam" id="PF08268">
    <property type="entry name" value="FBA_3"/>
    <property type="match status" value="1"/>
</dbReference>
<dbReference type="Proteomes" id="UP001558713">
    <property type="component" value="Unassembled WGS sequence"/>
</dbReference>
<dbReference type="PANTHER" id="PTHR31111">
    <property type="entry name" value="BNAA05G37150D PROTEIN-RELATED"/>
    <property type="match status" value="1"/>
</dbReference>
<name>A0ABD1C162_CARAN</name>
<evidence type="ECO:0000313" key="2">
    <source>
        <dbReference type="EMBL" id="KAL1223193.1"/>
    </source>
</evidence>
<dbReference type="SMART" id="SM00256">
    <property type="entry name" value="FBOX"/>
    <property type="match status" value="1"/>
</dbReference>